<accession>A0ACC1HN96</accession>
<protein>
    <submittedName>
        <fullName evidence="1">Uncharacterized protein</fullName>
    </submittedName>
</protein>
<gene>
    <name evidence="1" type="ORF">EV182_007346</name>
</gene>
<dbReference type="Proteomes" id="UP001145114">
    <property type="component" value="Unassembled WGS sequence"/>
</dbReference>
<comment type="caution">
    <text evidence="1">The sequence shown here is derived from an EMBL/GenBank/DDBJ whole genome shotgun (WGS) entry which is preliminary data.</text>
</comment>
<proteinExistence type="predicted"/>
<reference evidence="1" key="1">
    <citation type="submission" date="2022-06" db="EMBL/GenBank/DDBJ databases">
        <title>Phylogenomic reconstructions and comparative analyses of Kickxellomycotina fungi.</title>
        <authorList>
            <person name="Reynolds N.K."/>
            <person name="Stajich J.E."/>
            <person name="Barry K."/>
            <person name="Grigoriev I.V."/>
            <person name="Crous P."/>
            <person name="Smith M.E."/>
        </authorList>
    </citation>
    <scope>NUCLEOTIDE SEQUENCE</scope>
    <source>
        <strain evidence="1">RSA 2271</strain>
    </source>
</reference>
<evidence type="ECO:0000313" key="1">
    <source>
        <dbReference type="EMBL" id="KAJ1676870.1"/>
    </source>
</evidence>
<feature type="non-terminal residue" evidence="1">
    <location>
        <position position="282"/>
    </location>
</feature>
<dbReference type="EMBL" id="JAMZIH010003365">
    <property type="protein sequence ID" value="KAJ1676870.1"/>
    <property type="molecule type" value="Genomic_DNA"/>
</dbReference>
<sequence length="282" mass="30155">WAAEILTELYYVAYKIATGETHPSILADEIAAHEKSQTIIATDSKGRLVVEPAPEHPMTFAHQAQKIGYKWWGAARQWMQQAKGAASNAASNIGRKVEQGWHSIHSAASITDNANISNTTPTVVVPNVVITTAITVTSTNSEGTDVVEQLAIRSKATTAATAATTTTIATTVASPLFTEKDKPAGIRTSTGLEVTAPAKPLDEPKLVPEDAAGAIYEAHKQAAQKFAPIKEYQAPEDANLESLPSIHDDQDVVAVVKETVVETVRETVSVVQHPQFDEIVDA</sequence>
<feature type="non-terminal residue" evidence="1">
    <location>
        <position position="1"/>
    </location>
</feature>
<name>A0ACC1HN96_9FUNG</name>
<evidence type="ECO:0000313" key="2">
    <source>
        <dbReference type="Proteomes" id="UP001145114"/>
    </source>
</evidence>
<organism evidence="1 2">
    <name type="scientific">Spiromyces aspiralis</name>
    <dbReference type="NCBI Taxonomy" id="68401"/>
    <lineage>
        <taxon>Eukaryota</taxon>
        <taxon>Fungi</taxon>
        <taxon>Fungi incertae sedis</taxon>
        <taxon>Zoopagomycota</taxon>
        <taxon>Kickxellomycotina</taxon>
        <taxon>Kickxellomycetes</taxon>
        <taxon>Kickxellales</taxon>
        <taxon>Kickxellaceae</taxon>
        <taxon>Spiromyces</taxon>
    </lineage>
</organism>
<keyword evidence="2" id="KW-1185">Reference proteome</keyword>